<dbReference type="Pfam" id="PF05973">
    <property type="entry name" value="Gp49"/>
    <property type="match status" value="1"/>
</dbReference>
<dbReference type="RefSeq" id="WP_082490329.1">
    <property type="nucleotide sequence ID" value="NZ_CP073633.1"/>
</dbReference>
<protein>
    <submittedName>
        <fullName evidence="1">Type II toxin-antitoxin system RelE/ParE family toxin</fullName>
    </submittedName>
</protein>
<evidence type="ECO:0000313" key="2">
    <source>
        <dbReference type="Proteomes" id="UP001223720"/>
    </source>
</evidence>
<dbReference type="AlphaFoldDB" id="A0AAX3WJM3"/>
<dbReference type="Proteomes" id="UP001223720">
    <property type="component" value="Chromosome"/>
</dbReference>
<organism evidence="1 2">
    <name type="scientific">Methylorubrum extorquens</name>
    <name type="common">Methylobacterium dichloromethanicum</name>
    <name type="synonym">Methylobacterium extorquens</name>
    <dbReference type="NCBI Taxonomy" id="408"/>
    <lineage>
        <taxon>Bacteria</taxon>
        <taxon>Pseudomonadati</taxon>
        <taxon>Pseudomonadota</taxon>
        <taxon>Alphaproteobacteria</taxon>
        <taxon>Hyphomicrobiales</taxon>
        <taxon>Methylobacteriaceae</taxon>
        <taxon>Methylorubrum</taxon>
    </lineage>
</organism>
<reference evidence="1" key="1">
    <citation type="journal article" date="2022" name="Biotechnol. Bioprocess Eng.">
        <title>Pan-genome Analysis Reveals Comparative Genomic Features of Central Metabolic Pathways in Methylorubrum extorquens.</title>
        <authorList>
            <person name="Lee G.M."/>
            <person name="Scott-Nevros Z.K."/>
            <person name="Lee S.-M."/>
            <person name="Kim D."/>
        </authorList>
    </citation>
    <scope>NUCLEOTIDE SEQUENCE</scope>
    <source>
        <strain evidence="1">ATCC 55366</strain>
    </source>
</reference>
<name>A0AAX3WJM3_METEX</name>
<dbReference type="EMBL" id="CP073633">
    <property type="protein sequence ID" value="WHQ70810.1"/>
    <property type="molecule type" value="Genomic_DNA"/>
</dbReference>
<sequence>MTPASPPLRECWFVGSSRKDLSAFPDVVRSEFGHALHEAQCGLEPYAAKALKGFGGRGVLEIIENHDGDTFRAVYTVRFAGAIYVLHCFQKKSKKGIATPQHDIELIRARLRDAETLHRIKIEEGR</sequence>
<evidence type="ECO:0000313" key="1">
    <source>
        <dbReference type="EMBL" id="WHQ70810.1"/>
    </source>
</evidence>
<dbReference type="InterPro" id="IPR009241">
    <property type="entry name" value="HigB-like"/>
</dbReference>
<proteinExistence type="predicted"/>
<gene>
    <name evidence="1" type="ORF">KEC54_04210</name>
</gene>
<accession>A0AAX3WJM3</accession>